<evidence type="ECO:0000313" key="2">
    <source>
        <dbReference type="EMBL" id="VDK30913.1"/>
    </source>
</evidence>
<name>A0A183CZ86_9BILA</name>
<keyword evidence="3" id="KW-1185">Reference proteome</keyword>
<dbReference type="OrthoDB" id="5867217at2759"/>
<evidence type="ECO:0000313" key="3">
    <source>
        <dbReference type="Proteomes" id="UP000271098"/>
    </source>
</evidence>
<dbReference type="AlphaFoldDB" id="A0A183CZ86"/>
<dbReference type="EMBL" id="UYRT01002316">
    <property type="protein sequence ID" value="VDK30913.1"/>
    <property type="molecule type" value="Genomic_DNA"/>
</dbReference>
<dbReference type="InterPro" id="IPR003609">
    <property type="entry name" value="Pan_app"/>
</dbReference>
<proteinExistence type="predicted"/>
<protein>
    <submittedName>
        <fullName evidence="4">Apple domain-containing protein</fullName>
    </submittedName>
</protein>
<gene>
    <name evidence="2" type="ORF">GPUH_LOCUS1777</name>
</gene>
<dbReference type="SMART" id="SM00473">
    <property type="entry name" value="PAN_AP"/>
    <property type="match status" value="1"/>
</dbReference>
<organism evidence="4">
    <name type="scientific">Gongylonema pulchrum</name>
    <dbReference type="NCBI Taxonomy" id="637853"/>
    <lineage>
        <taxon>Eukaryota</taxon>
        <taxon>Metazoa</taxon>
        <taxon>Ecdysozoa</taxon>
        <taxon>Nematoda</taxon>
        <taxon>Chromadorea</taxon>
        <taxon>Rhabditida</taxon>
        <taxon>Spirurina</taxon>
        <taxon>Spiruromorpha</taxon>
        <taxon>Spiruroidea</taxon>
        <taxon>Gongylonematidae</taxon>
        <taxon>Gongylonema</taxon>
    </lineage>
</organism>
<sequence>MIAPAHLNRVSAFTVSDNTQLASVSSLTYEDVTEEVCLRMCSENRDNNGRTILCASFVYDHATFLCTIYRSKSYPEGQLKTETASGKRFFEKFCLAEEIPADCADSQFLRADQSVIIGYAQNVSLASSIEDCIAQCLAEHFQCKVCGSSVSCTSVLGEPGFL</sequence>
<reference evidence="2 3" key="2">
    <citation type="submission" date="2018-11" db="EMBL/GenBank/DDBJ databases">
        <authorList>
            <consortium name="Pathogen Informatics"/>
        </authorList>
    </citation>
    <scope>NUCLEOTIDE SEQUENCE [LARGE SCALE GENOMIC DNA]</scope>
</reference>
<dbReference type="Pfam" id="PF00024">
    <property type="entry name" value="PAN_1"/>
    <property type="match status" value="1"/>
</dbReference>
<feature type="domain" description="Apple" evidence="1">
    <location>
        <begin position="8"/>
        <end position="94"/>
    </location>
</feature>
<dbReference type="Gene3D" id="3.50.4.10">
    <property type="entry name" value="Hepatocyte Growth Factor"/>
    <property type="match status" value="1"/>
</dbReference>
<evidence type="ECO:0000313" key="4">
    <source>
        <dbReference type="WBParaSite" id="GPUH_0000178101-mRNA-1"/>
    </source>
</evidence>
<dbReference type="Proteomes" id="UP000271098">
    <property type="component" value="Unassembled WGS sequence"/>
</dbReference>
<evidence type="ECO:0000259" key="1">
    <source>
        <dbReference type="PROSITE" id="PS50948"/>
    </source>
</evidence>
<dbReference type="PROSITE" id="PS50948">
    <property type="entry name" value="PAN"/>
    <property type="match status" value="1"/>
</dbReference>
<dbReference type="SUPFAM" id="SSF57414">
    <property type="entry name" value="Hairpin loop containing domain-like"/>
    <property type="match status" value="1"/>
</dbReference>
<accession>A0A183CZ86</accession>
<dbReference type="WBParaSite" id="GPUH_0000178101-mRNA-1">
    <property type="protein sequence ID" value="GPUH_0000178101-mRNA-1"/>
    <property type="gene ID" value="GPUH_0000178101"/>
</dbReference>
<reference evidence="4" key="1">
    <citation type="submission" date="2016-06" db="UniProtKB">
        <authorList>
            <consortium name="WormBaseParasite"/>
        </authorList>
    </citation>
    <scope>IDENTIFICATION</scope>
</reference>